<dbReference type="PROSITE" id="PS50880">
    <property type="entry name" value="TOPRIM"/>
    <property type="match status" value="1"/>
</dbReference>
<dbReference type="Gene3D" id="3.40.1360.10">
    <property type="match status" value="1"/>
</dbReference>
<evidence type="ECO:0000313" key="15">
    <source>
        <dbReference type="Proteomes" id="UP001321786"/>
    </source>
</evidence>
<evidence type="ECO:0000256" key="6">
    <source>
        <dbReference type="ARBA" id="ARBA00022730"/>
    </source>
</evidence>
<name>A0AAU9E0C3_9FIRM</name>
<dbReference type="GO" id="GO:0019843">
    <property type="term" value="F:rRNA binding"/>
    <property type="evidence" value="ECO:0007669"/>
    <property type="project" value="UniProtKB-KW"/>
</dbReference>
<keyword evidence="6 11" id="KW-0699">rRNA-binding</keyword>
<dbReference type="PANTHER" id="PTHR39156:SF1">
    <property type="entry name" value="RIBONUCLEASE M5"/>
    <property type="match status" value="1"/>
</dbReference>
<comment type="subcellular location">
    <subcellularLocation>
        <location evidence="11">Cytoplasm</location>
    </subcellularLocation>
</comment>
<dbReference type="GO" id="GO:0006364">
    <property type="term" value="P:rRNA processing"/>
    <property type="evidence" value="ECO:0007669"/>
    <property type="project" value="UniProtKB-UniRule"/>
</dbReference>
<evidence type="ECO:0000256" key="10">
    <source>
        <dbReference type="ARBA" id="ARBA00022884"/>
    </source>
</evidence>
<dbReference type="Pfam" id="PF01751">
    <property type="entry name" value="Toprim"/>
    <property type="match status" value="1"/>
</dbReference>
<evidence type="ECO:0000256" key="12">
    <source>
        <dbReference type="NCBIfam" id="TIGR00334"/>
    </source>
</evidence>
<sequence>MVNKVKNEKMIIKEVIIVEGKDDERVIKNSVDAEVITTSGWGLNDRIIKRIIEANKRCGIIIFTDPDFAGEKIRERLSKMLDNPKHAFLSKEEATKNDNIGIENASKESVINALKKVRPEKRDYDKTFTNEDMFENGLTGNNNAAINRNEIGKILGIGYGNSKQFLKRLNKYGVTRREFENAINEYNAIANNTNI</sequence>
<dbReference type="KEGG" id="hprf:HLPR_00320"/>
<evidence type="ECO:0000256" key="8">
    <source>
        <dbReference type="ARBA" id="ARBA00022801"/>
    </source>
</evidence>
<dbReference type="NCBIfam" id="TIGR00334">
    <property type="entry name" value="5S_RNA_mat_M5"/>
    <property type="match status" value="1"/>
</dbReference>
<keyword evidence="15" id="KW-1185">Reference proteome</keyword>
<keyword evidence="4 11" id="KW-0540">Nuclease</keyword>
<dbReference type="GO" id="GO:0043822">
    <property type="term" value="F:ribonuclease M5 activity"/>
    <property type="evidence" value="ECO:0007669"/>
    <property type="project" value="UniProtKB-UniRule"/>
</dbReference>
<accession>A0AAU9E0C3</accession>
<dbReference type="EC" id="3.1.26.8" evidence="11 12"/>
<dbReference type="InterPro" id="IPR004466">
    <property type="entry name" value="RNase_M5"/>
</dbReference>
<evidence type="ECO:0000313" key="14">
    <source>
        <dbReference type="EMBL" id="BEP27701.1"/>
    </source>
</evidence>
<proteinExistence type="inferred from homology"/>
<comment type="catalytic activity">
    <reaction evidence="11">
        <text>Endonucleolytic cleavage of RNA, removing 21 and 42 nucleotides, respectively, from the 5'- and 3'-termini of a 5S-rRNA precursor.</text>
        <dbReference type="EC" id="3.1.26.8"/>
    </reaction>
</comment>
<dbReference type="CDD" id="cd01027">
    <property type="entry name" value="TOPRIM_RNase_M5_like"/>
    <property type="match status" value="1"/>
</dbReference>
<keyword evidence="5" id="KW-0479">Metal-binding</keyword>
<evidence type="ECO:0000256" key="5">
    <source>
        <dbReference type="ARBA" id="ARBA00022723"/>
    </source>
</evidence>
<evidence type="ECO:0000256" key="7">
    <source>
        <dbReference type="ARBA" id="ARBA00022759"/>
    </source>
</evidence>
<dbReference type="GO" id="GO:0046872">
    <property type="term" value="F:metal ion binding"/>
    <property type="evidence" value="ECO:0007669"/>
    <property type="project" value="UniProtKB-KW"/>
</dbReference>
<reference evidence="14 15" key="1">
    <citation type="submission" date="2023-08" db="EMBL/GenBank/DDBJ databases">
        <title>Helicovermis profunda gen. nov., sp. nov., a novel mesophilic, fermentative bacterium within the Bacillota from a deep-sea hydrothermal vent chimney.</title>
        <authorList>
            <person name="Miyazaki U."/>
            <person name="Mizutani D."/>
            <person name="Hashimoto Y."/>
            <person name="Tame A."/>
            <person name="Sawayama S."/>
            <person name="Miyazaki J."/>
            <person name="Takai K."/>
            <person name="Nakagawa S."/>
        </authorList>
    </citation>
    <scope>NUCLEOTIDE SEQUENCE [LARGE SCALE GENOMIC DNA]</scope>
    <source>
        <strain evidence="14 15">S502</strain>
    </source>
</reference>
<keyword evidence="9" id="KW-0460">Magnesium</keyword>
<dbReference type="HAMAP" id="MF_01469">
    <property type="entry name" value="RNase_M5"/>
    <property type="match status" value="1"/>
</dbReference>
<keyword evidence="10 11" id="KW-0694">RNA-binding</keyword>
<dbReference type="InterPro" id="IPR034141">
    <property type="entry name" value="TOPRIM_RNase_M5-like"/>
</dbReference>
<keyword evidence="3 11" id="KW-0698">rRNA processing</keyword>
<comment type="similarity">
    <text evidence="11">Belongs to the ribonuclease M5 family.</text>
</comment>
<comment type="function">
    <text evidence="11">Required for correct processing of both the 5' and 3' ends of 5S rRNA precursor. Cleaves both sides of a double-stranded region yielding mature 5S rRNA in one step.</text>
</comment>
<evidence type="ECO:0000256" key="3">
    <source>
        <dbReference type="ARBA" id="ARBA00022552"/>
    </source>
</evidence>
<dbReference type="Pfam" id="PF13331">
    <property type="entry name" value="DUF4093"/>
    <property type="match status" value="1"/>
</dbReference>
<dbReference type="PANTHER" id="PTHR39156">
    <property type="entry name" value="RIBONUCLEASE M5"/>
    <property type="match status" value="1"/>
</dbReference>
<evidence type="ECO:0000256" key="9">
    <source>
        <dbReference type="ARBA" id="ARBA00022842"/>
    </source>
</evidence>
<dbReference type="GO" id="GO:0005737">
    <property type="term" value="C:cytoplasm"/>
    <property type="evidence" value="ECO:0007669"/>
    <property type="project" value="UniProtKB-SubCell"/>
</dbReference>
<evidence type="ECO:0000256" key="11">
    <source>
        <dbReference type="HAMAP-Rule" id="MF_01469"/>
    </source>
</evidence>
<evidence type="ECO:0000256" key="2">
    <source>
        <dbReference type="ARBA" id="ARBA00022517"/>
    </source>
</evidence>
<evidence type="ECO:0000259" key="13">
    <source>
        <dbReference type="PROSITE" id="PS50880"/>
    </source>
</evidence>
<keyword evidence="7 11" id="KW-0255">Endonuclease</keyword>
<dbReference type="SMART" id="SM00493">
    <property type="entry name" value="TOPRIM"/>
    <property type="match status" value="1"/>
</dbReference>
<evidence type="ECO:0000256" key="1">
    <source>
        <dbReference type="ARBA" id="ARBA00022490"/>
    </source>
</evidence>
<feature type="domain" description="Toprim" evidence="13">
    <location>
        <begin position="13"/>
        <end position="96"/>
    </location>
</feature>
<keyword evidence="8 11" id="KW-0378">Hydrolase</keyword>
<dbReference type="SUPFAM" id="SSF110455">
    <property type="entry name" value="Toprim domain"/>
    <property type="match status" value="1"/>
</dbReference>
<keyword evidence="1 11" id="KW-0963">Cytoplasm</keyword>
<protein>
    <recommendedName>
        <fullName evidence="11 12">Ribonuclease M5</fullName>
        <ecNumber evidence="11 12">3.1.26.8</ecNumber>
    </recommendedName>
    <alternativeName>
        <fullName evidence="11">RNase M5</fullName>
    </alternativeName>
    <alternativeName>
        <fullName evidence="11">Ribosomal RNA terminal maturase M5</fullName>
    </alternativeName>
</protein>
<organism evidence="14 15">
    <name type="scientific">Helicovermis profundi</name>
    <dbReference type="NCBI Taxonomy" id="3065157"/>
    <lineage>
        <taxon>Bacteria</taxon>
        <taxon>Bacillati</taxon>
        <taxon>Bacillota</taxon>
        <taxon>Clostridia</taxon>
        <taxon>Helicovermis</taxon>
    </lineage>
</organism>
<keyword evidence="2 11" id="KW-0690">Ribosome biogenesis</keyword>
<dbReference type="EMBL" id="AP028654">
    <property type="protein sequence ID" value="BEP27701.1"/>
    <property type="molecule type" value="Genomic_DNA"/>
</dbReference>
<dbReference type="InterPro" id="IPR006171">
    <property type="entry name" value="TOPRIM_dom"/>
</dbReference>
<dbReference type="InterPro" id="IPR025156">
    <property type="entry name" value="RNase_M5_C"/>
</dbReference>
<dbReference type="AlphaFoldDB" id="A0AAU9E0C3"/>
<gene>
    <name evidence="11 14" type="primary">rnmV</name>
    <name evidence="14" type="ORF">HLPR_00320</name>
</gene>
<dbReference type="Proteomes" id="UP001321786">
    <property type="component" value="Chromosome"/>
</dbReference>
<evidence type="ECO:0000256" key="4">
    <source>
        <dbReference type="ARBA" id="ARBA00022722"/>
    </source>
</evidence>